<dbReference type="InterPro" id="IPR036864">
    <property type="entry name" value="Zn2-C6_fun-type_DNA-bd_sf"/>
</dbReference>
<feature type="region of interest" description="Disordered" evidence="3">
    <location>
        <begin position="555"/>
        <end position="585"/>
    </location>
</feature>
<dbReference type="CDD" id="cd00067">
    <property type="entry name" value="GAL4"/>
    <property type="match status" value="1"/>
</dbReference>
<dbReference type="PANTHER" id="PTHR46910:SF38">
    <property type="entry name" value="ZN(2)-C6 FUNGAL-TYPE DOMAIN-CONTAINING PROTEIN"/>
    <property type="match status" value="1"/>
</dbReference>
<dbReference type="PROSITE" id="PS00463">
    <property type="entry name" value="ZN2_CY6_FUNGAL_1"/>
    <property type="match status" value="1"/>
</dbReference>
<dbReference type="Gene3D" id="4.10.240.10">
    <property type="entry name" value="Zn(2)-C6 fungal-type DNA-binding domain"/>
    <property type="match status" value="1"/>
</dbReference>
<evidence type="ECO:0000313" key="6">
    <source>
        <dbReference type="Proteomes" id="UP001221142"/>
    </source>
</evidence>
<keyword evidence="1" id="KW-0479">Metal-binding</keyword>
<keyword evidence="2" id="KW-0539">Nucleus</keyword>
<feature type="compositionally biased region" description="Low complexity" evidence="3">
    <location>
        <begin position="559"/>
        <end position="568"/>
    </location>
</feature>
<dbReference type="PROSITE" id="PS50048">
    <property type="entry name" value="ZN2_CY6_FUNGAL_2"/>
    <property type="match status" value="1"/>
</dbReference>
<gene>
    <name evidence="5" type="ORF">FB45DRAFT_937976</name>
</gene>
<dbReference type="GO" id="GO:0006351">
    <property type="term" value="P:DNA-templated transcription"/>
    <property type="evidence" value="ECO:0007669"/>
    <property type="project" value="InterPro"/>
</dbReference>
<dbReference type="InterPro" id="IPR007219">
    <property type="entry name" value="XnlR_reg_dom"/>
</dbReference>
<dbReference type="CDD" id="cd12148">
    <property type="entry name" value="fungal_TF_MHR"/>
    <property type="match status" value="1"/>
</dbReference>
<protein>
    <submittedName>
        <fullName evidence="5">Fungal-specific transcription factor domain-containing protein</fullName>
    </submittedName>
</protein>
<sequence length="618" mass="70643">MSANATKVKRRRACDMCRQRRRRCDGGEPCGHCVDHEFKCSYANSVQEFLPSDPQIEALKSRIDLTERLLHTTRQTTGPFLYFQAMRTIVEPFIPHPEDRVNIDDFADSFRSLSLEAPAGFQGKSSTAMLTKTAVAERAKGHGFTRSRSPTPSTPEGWSLQSLKTHRSYQFPEETLINSLVSLYFLHLDPILPLLERSLFEEGINRRLHEHKSDFGSTLLLVCALGSLYSTEPDRTQMAWDFFNRVELCGHSLRQQPTLYDLQSYCLAAQFLHCTANIRSCWIIVGFGIGLAQDIGAHRRKPTEPMITVEEEMEKRALWILLFFDAQLSGSLGRPTLLNPVEIHITLPSEFHPGRQTSPNLSFFICYLNLYRLENFVLRLLNTNFDLPIKGMILPHTVRQLDAMLEQWYKAIPKNLAWDPNQPHALSFDQSATLHCLYYYTLTLLHRPSASISSMRPRPLPSNPICRAAARKCIHVAQVHQSRRPNNPLLFNQNQLFDAAMLLILDMWSNDEKGDGEEDDIAYVRTAIEVLKAQQERWPAPSYYTQVLERLLSLDDRTPSSSRSRSTPASPPQFEDEDTGNMSLFPPVLVGDEEIRIQNARRWPWAAGARLRFDARNV</sequence>
<keyword evidence="6" id="KW-1185">Reference proteome</keyword>
<dbReference type="InterPro" id="IPR050987">
    <property type="entry name" value="AtrR-like"/>
</dbReference>
<evidence type="ECO:0000256" key="1">
    <source>
        <dbReference type="ARBA" id="ARBA00022723"/>
    </source>
</evidence>
<dbReference type="PANTHER" id="PTHR46910">
    <property type="entry name" value="TRANSCRIPTION FACTOR PDR1"/>
    <property type="match status" value="1"/>
</dbReference>
<dbReference type="EMBL" id="JARKIF010000027">
    <property type="protein sequence ID" value="KAJ7614105.1"/>
    <property type="molecule type" value="Genomic_DNA"/>
</dbReference>
<dbReference type="SMART" id="SM00066">
    <property type="entry name" value="GAL4"/>
    <property type="match status" value="1"/>
</dbReference>
<dbReference type="Pfam" id="PF00172">
    <property type="entry name" value="Zn_clus"/>
    <property type="match status" value="1"/>
</dbReference>
<evidence type="ECO:0000256" key="3">
    <source>
        <dbReference type="SAM" id="MobiDB-lite"/>
    </source>
</evidence>
<dbReference type="Pfam" id="PF04082">
    <property type="entry name" value="Fungal_trans"/>
    <property type="match status" value="1"/>
</dbReference>
<dbReference type="InterPro" id="IPR001138">
    <property type="entry name" value="Zn2Cys6_DnaBD"/>
</dbReference>
<name>A0AAD7B9C2_9AGAR</name>
<evidence type="ECO:0000313" key="5">
    <source>
        <dbReference type="EMBL" id="KAJ7614105.1"/>
    </source>
</evidence>
<comment type="caution">
    <text evidence="5">The sequence shown here is derived from an EMBL/GenBank/DDBJ whole genome shotgun (WGS) entry which is preliminary data.</text>
</comment>
<dbReference type="Proteomes" id="UP001221142">
    <property type="component" value="Unassembled WGS sequence"/>
</dbReference>
<evidence type="ECO:0000259" key="4">
    <source>
        <dbReference type="PROSITE" id="PS50048"/>
    </source>
</evidence>
<feature type="compositionally biased region" description="Polar residues" evidence="3">
    <location>
        <begin position="146"/>
        <end position="159"/>
    </location>
</feature>
<feature type="region of interest" description="Disordered" evidence="3">
    <location>
        <begin position="139"/>
        <end position="159"/>
    </location>
</feature>
<accession>A0AAD7B9C2</accession>
<reference evidence="5" key="1">
    <citation type="submission" date="2023-03" db="EMBL/GenBank/DDBJ databases">
        <title>Massive genome expansion in bonnet fungi (Mycena s.s.) driven by repeated elements and novel gene families across ecological guilds.</title>
        <authorList>
            <consortium name="Lawrence Berkeley National Laboratory"/>
            <person name="Harder C.B."/>
            <person name="Miyauchi S."/>
            <person name="Viragh M."/>
            <person name="Kuo A."/>
            <person name="Thoen E."/>
            <person name="Andreopoulos B."/>
            <person name="Lu D."/>
            <person name="Skrede I."/>
            <person name="Drula E."/>
            <person name="Henrissat B."/>
            <person name="Morin E."/>
            <person name="Kohler A."/>
            <person name="Barry K."/>
            <person name="LaButti K."/>
            <person name="Morin E."/>
            <person name="Salamov A."/>
            <person name="Lipzen A."/>
            <person name="Mereny Z."/>
            <person name="Hegedus B."/>
            <person name="Baldrian P."/>
            <person name="Stursova M."/>
            <person name="Weitz H."/>
            <person name="Taylor A."/>
            <person name="Grigoriev I.V."/>
            <person name="Nagy L.G."/>
            <person name="Martin F."/>
            <person name="Kauserud H."/>
        </authorList>
    </citation>
    <scope>NUCLEOTIDE SEQUENCE</scope>
    <source>
        <strain evidence="5">9284</strain>
    </source>
</reference>
<dbReference type="GO" id="GO:0008270">
    <property type="term" value="F:zinc ion binding"/>
    <property type="evidence" value="ECO:0007669"/>
    <property type="project" value="InterPro"/>
</dbReference>
<evidence type="ECO:0000256" key="2">
    <source>
        <dbReference type="ARBA" id="ARBA00023242"/>
    </source>
</evidence>
<proteinExistence type="predicted"/>
<dbReference type="SUPFAM" id="SSF57701">
    <property type="entry name" value="Zn2/Cys6 DNA-binding domain"/>
    <property type="match status" value="1"/>
</dbReference>
<dbReference type="GO" id="GO:0000981">
    <property type="term" value="F:DNA-binding transcription factor activity, RNA polymerase II-specific"/>
    <property type="evidence" value="ECO:0007669"/>
    <property type="project" value="InterPro"/>
</dbReference>
<dbReference type="SMART" id="SM00906">
    <property type="entry name" value="Fungal_trans"/>
    <property type="match status" value="2"/>
</dbReference>
<organism evidence="5 6">
    <name type="scientific">Roridomyces roridus</name>
    <dbReference type="NCBI Taxonomy" id="1738132"/>
    <lineage>
        <taxon>Eukaryota</taxon>
        <taxon>Fungi</taxon>
        <taxon>Dikarya</taxon>
        <taxon>Basidiomycota</taxon>
        <taxon>Agaricomycotina</taxon>
        <taxon>Agaricomycetes</taxon>
        <taxon>Agaricomycetidae</taxon>
        <taxon>Agaricales</taxon>
        <taxon>Marasmiineae</taxon>
        <taxon>Mycenaceae</taxon>
        <taxon>Roridomyces</taxon>
    </lineage>
</organism>
<dbReference type="AlphaFoldDB" id="A0AAD7B9C2"/>
<feature type="domain" description="Zn(2)-C6 fungal-type" evidence="4">
    <location>
        <begin position="13"/>
        <end position="42"/>
    </location>
</feature>
<dbReference type="GO" id="GO:0003677">
    <property type="term" value="F:DNA binding"/>
    <property type="evidence" value="ECO:0007669"/>
    <property type="project" value="InterPro"/>
</dbReference>